<dbReference type="Proteomes" id="UP000815325">
    <property type="component" value="Unassembled WGS sequence"/>
</dbReference>
<protein>
    <submittedName>
        <fullName evidence="2">Uncharacterized protein</fullName>
    </submittedName>
</protein>
<feature type="region of interest" description="Disordered" evidence="1">
    <location>
        <begin position="66"/>
        <end position="99"/>
    </location>
</feature>
<comment type="caution">
    <text evidence="2">The sequence shown here is derived from an EMBL/GenBank/DDBJ whole genome shotgun (WGS) entry which is preliminary data.</text>
</comment>
<feature type="compositionally biased region" description="Polar residues" evidence="1">
    <location>
        <begin position="83"/>
        <end position="99"/>
    </location>
</feature>
<name>A0ABQ7H2U7_DUNSA</name>
<evidence type="ECO:0000313" key="3">
    <source>
        <dbReference type="Proteomes" id="UP000815325"/>
    </source>
</evidence>
<accession>A0ABQ7H2U7</accession>
<keyword evidence="3" id="KW-1185">Reference proteome</keyword>
<reference evidence="2" key="1">
    <citation type="submission" date="2017-08" db="EMBL/GenBank/DDBJ databases">
        <authorList>
            <person name="Polle J.E."/>
            <person name="Barry K."/>
            <person name="Cushman J."/>
            <person name="Schmutz J."/>
            <person name="Tran D."/>
            <person name="Hathwaick L.T."/>
            <person name="Yim W.C."/>
            <person name="Jenkins J."/>
            <person name="Mckie-Krisberg Z.M."/>
            <person name="Prochnik S."/>
            <person name="Lindquist E."/>
            <person name="Dockter R.B."/>
            <person name="Adam C."/>
            <person name="Molina H."/>
            <person name="Bunkerborg J."/>
            <person name="Jin E."/>
            <person name="Buchheim M."/>
            <person name="Magnuson J."/>
        </authorList>
    </citation>
    <scope>NUCLEOTIDE SEQUENCE</scope>
    <source>
        <strain evidence="2">CCAP 19/18</strain>
    </source>
</reference>
<organism evidence="2 3">
    <name type="scientific">Dunaliella salina</name>
    <name type="common">Green alga</name>
    <name type="synonym">Protococcus salinus</name>
    <dbReference type="NCBI Taxonomy" id="3046"/>
    <lineage>
        <taxon>Eukaryota</taxon>
        <taxon>Viridiplantae</taxon>
        <taxon>Chlorophyta</taxon>
        <taxon>core chlorophytes</taxon>
        <taxon>Chlorophyceae</taxon>
        <taxon>CS clade</taxon>
        <taxon>Chlamydomonadales</taxon>
        <taxon>Dunaliellaceae</taxon>
        <taxon>Dunaliella</taxon>
    </lineage>
</organism>
<gene>
    <name evidence="2" type="ORF">DUNSADRAFT_14009</name>
</gene>
<evidence type="ECO:0000313" key="2">
    <source>
        <dbReference type="EMBL" id="KAF5841179.1"/>
    </source>
</evidence>
<proteinExistence type="predicted"/>
<evidence type="ECO:0000256" key="1">
    <source>
        <dbReference type="SAM" id="MobiDB-lite"/>
    </source>
</evidence>
<sequence length="350" mass="34010">MGMGMGMRGGRGGGSLIAGRGGAWGSQEQTLQQLQALQQQLLVQQLLQGAGGAGAAAVGAQGPGVSNGADMMDDDASFGNGALPQQQQQNGGMSRSSDSGIVPEVWLDEEHGNVIATLKGTDIVTVSPEGEIKLQTGGWHTPSTLAAMNEVLNVVGLQVLAEGNPHDAQWKVATGHSLIRFHEGILIHSKSPIDYSRGQLILTAFQNPGATNDLAAAASAASNAAAMAAGLSSLPSASGLGGLGAGSLGMGSGTMRAGGLGGLGGLGLGAGSTAIPGMGTGLLGGGGMGLGTANLATLQALQSQGGAGLAALSGGFPAAGAGLGGLGGVATAGASNVDLARRLARQQRLV</sequence>
<dbReference type="EMBL" id="MU069492">
    <property type="protein sequence ID" value="KAF5841179.1"/>
    <property type="molecule type" value="Genomic_DNA"/>
</dbReference>